<dbReference type="Proteomes" id="UP001069145">
    <property type="component" value="Unassembled WGS sequence"/>
</dbReference>
<dbReference type="AlphaFoldDB" id="A0A0X8FEJ3"/>
<evidence type="ECO:0000256" key="7">
    <source>
        <dbReference type="ARBA" id="ARBA00023136"/>
    </source>
</evidence>
<keyword evidence="6 8" id="KW-1133">Transmembrane helix</keyword>
<evidence type="ECO:0000256" key="6">
    <source>
        <dbReference type="ARBA" id="ARBA00022989"/>
    </source>
</evidence>
<comment type="subcellular location">
    <subcellularLocation>
        <location evidence="1">Cell membrane</location>
        <topology evidence="1">Multi-pass membrane protein</topology>
    </subcellularLocation>
</comment>
<dbReference type="KEGG" id="aun:AWM73_04780"/>
<reference evidence="9" key="3">
    <citation type="submission" date="2022-09" db="EMBL/GenBank/DDBJ databases">
        <title>Aerococcus urinae taxonomy study.</title>
        <authorList>
            <person name="Christensen J."/>
            <person name="Senneby E."/>
        </authorList>
    </citation>
    <scope>NUCLEOTIDE SEQUENCE</scope>
    <source>
        <strain evidence="9">NLD-066-U95</strain>
    </source>
</reference>
<feature type="transmembrane region" description="Helical" evidence="8">
    <location>
        <begin position="34"/>
        <end position="53"/>
    </location>
</feature>
<proteinExistence type="inferred from homology"/>
<dbReference type="InterPro" id="IPR003211">
    <property type="entry name" value="AmiSUreI_transpt"/>
</dbReference>
<dbReference type="Proteomes" id="UP000251923">
    <property type="component" value="Unassembled WGS sequence"/>
</dbReference>
<evidence type="ECO:0000256" key="1">
    <source>
        <dbReference type="ARBA" id="ARBA00004651"/>
    </source>
</evidence>
<evidence type="ECO:0000256" key="3">
    <source>
        <dbReference type="ARBA" id="ARBA00022448"/>
    </source>
</evidence>
<feature type="transmembrane region" description="Helical" evidence="8">
    <location>
        <begin position="89"/>
        <end position="110"/>
    </location>
</feature>
<evidence type="ECO:0000313" key="12">
    <source>
        <dbReference type="Proteomes" id="UP000251923"/>
    </source>
</evidence>
<protein>
    <submittedName>
        <fullName evidence="11">Acid-activated urea channel</fullName>
    </submittedName>
</protein>
<keyword evidence="7 8" id="KW-0472">Membrane</keyword>
<dbReference type="Proteomes" id="UP000594771">
    <property type="component" value="Chromosome"/>
</dbReference>
<dbReference type="RefSeq" id="WP_060778315.1">
    <property type="nucleotide sequence ID" value="NZ_CAJHLF010000002.1"/>
</dbReference>
<evidence type="ECO:0000313" key="10">
    <source>
        <dbReference type="EMBL" id="QPS00810.1"/>
    </source>
</evidence>
<evidence type="ECO:0000313" key="9">
    <source>
        <dbReference type="EMBL" id="MCY3052491.1"/>
    </source>
</evidence>
<dbReference type="OrthoDB" id="6636366at2"/>
<reference evidence="10 13" key="2">
    <citation type="submission" date="2020-12" db="EMBL/GenBank/DDBJ databases">
        <title>FDA dAtabase for Regulatory Grade micrObial Sequences (FDA-ARGOS): Supporting development and validation of Infectious Disease Dx tests.</title>
        <authorList>
            <person name="Sproer C."/>
            <person name="Gronow S."/>
            <person name="Severitt S."/>
            <person name="Schroder I."/>
            <person name="Tallon L."/>
            <person name="Sadzewicz L."/>
            <person name="Zhao X."/>
            <person name="Boylan J."/>
            <person name="Ott S."/>
            <person name="Bowen H."/>
            <person name="Vavikolanu K."/>
            <person name="Mehta A."/>
            <person name="Aluvathingal J."/>
            <person name="Nadendla S."/>
            <person name="Lowell S."/>
            <person name="Myers T."/>
            <person name="Yan Y."/>
            <person name="Sichtig H."/>
        </authorList>
    </citation>
    <scope>NUCLEOTIDE SEQUENCE [LARGE SCALE GENOMIC DNA]</scope>
    <source>
        <strain evidence="10 13">FDAARGOS_911</strain>
    </source>
</reference>
<evidence type="ECO:0000313" key="13">
    <source>
        <dbReference type="Proteomes" id="UP000594771"/>
    </source>
</evidence>
<evidence type="ECO:0000256" key="2">
    <source>
        <dbReference type="ARBA" id="ARBA00010068"/>
    </source>
</evidence>
<evidence type="ECO:0000313" key="11">
    <source>
        <dbReference type="EMBL" id="RAV81108.1"/>
    </source>
</evidence>
<dbReference type="Gene3D" id="1.25.40.600">
    <property type="match status" value="1"/>
</dbReference>
<sequence>MSGITLMFSGIVLISNGLNYLDKVEDNSNALINIFTGLLYIFLNVMICVHGIFAEKDSTYYYTAISGLLFGYTYLSYGVNRIKQWDNKNLGYFSIFVTFNSIFFAVWILMGNGGNYWDVFNWIMWGYLWATNYFSHNLGRKYGDWLYYLTIFAGVVTCWIPALLILTGNWPSTL</sequence>
<keyword evidence="3" id="KW-0813">Transport</keyword>
<evidence type="ECO:0000313" key="14">
    <source>
        <dbReference type="Proteomes" id="UP001069145"/>
    </source>
</evidence>
<dbReference type="EMBL" id="QMHM01000002">
    <property type="protein sequence ID" value="RAV81108.1"/>
    <property type="molecule type" value="Genomic_DNA"/>
</dbReference>
<feature type="transmembrane region" description="Helical" evidence="8">
    <location>
        <begin position="59"/>
        <end position="77"/>
    </location>
</feature>
<dbReference type="GeneID" id="89334268"/>
<gene>
    <name evidence="11" type="ORF">DBT54_01530</name>
    <name evidence="10" type="ORF">I6G68_05275</name>
    <name evidence="9" type="ORF">ODY43_00535</name>
</gene>
<evidence type="ECO:0000256" key="4">
    <source>
        <dbReference type="ARBA" id="ARBA00022475"/>
    </source>
</evidence>
<dbReference type="InterPro" id="IPR038523">
    <property type="entry name" value="AmiSUreI_transpt_sf"/>
</dbReference>
<evidence type="ECO:0000256" key="8">
    <source>
        <dbReference type="SAM" id="Phobius"/>
    </source>
</evidence>
<feature type="transmembrane region" description="Helical" evidence="8">
    <location>
        <begin position="116"/>
        <end position="134"/>
    </location>
</feature>
<dbReference type="Pfam" id="PF02293">
    <property type="entry name" value="AmiS_UreI"/>
    <property type="match status" value="1"/>
</dbReference>
<feature type="transmembrane region" description="Helical" evidence="8">
    <location>
        <begin position="146"/>
        <end position="166"/>
    </location>
</feature>
<feature type="transmembrane region" description="Helical" evidence="8">
    <location>
        <begin position="6"/>
        <end position="22"/>
    </location>
</feature>
<organism evidence="11 12">
    <name type="scientific">Aerococcus urinae</name>
    <dbReference type="NCBI Taxonomy" id="1376"/>
    <lineage>
        <taxon>Bacteria</taxon>
        <taxon>Bacillati</taxon>
        <taxon>Bacillota</taxon>
        <taxon>Bacilli</taxon>
        <taxon>Lactobacillales</taxon>
        <taxon>Aerococcaceae</taxon>
        <taxon>Aerococcus</taxon>
    </lineage>
</organism>
<keyword evidence="4" id="KW-1003">Cell membrane</keyword>
<reference evidence="11 12" key="1">
    <citation type="submission" date="2018-04" db="EMBL/GenBank/DDBJ databases">
        <title>Aerococcus urinae genomes.</title>
        <authorList>
            <person name="Hilt E."/>
            <person name="Gilbert N.M."/>
            <person name="Thomas-White K."/>
            <person name="Putonti C."/>
            <person name="Lewis A.L."/>
            <person name="Visck K.L."/>
            <person name="Wolfe A.J."/>
        </authorList>
    </citation>
    <scope>NUCLEOTIDE SEQUENCE [LARGE SCALE GENOMIC DNA]</scope>
    <source>
        <strain evidence="11 12">UMB7480</strain>
    </source>
</reference>
<comment type="similarity">
    <text evidence="2">Belongs to the AmiS/UreI family.</text>
</comment>
<evidence type="ECO:0000256" key="5">
    <source>
        <dbReference type="ARBA" id="ARBA00022692"/>
    </source>
</evidence>
<dbReference type="GO" id="GO:0005886">
    <property type="term" value="C:plasma membrane"/>
    <property type="evidence" value="ECO:0007669"/>
    <property type="project" value="UniProtKB-SubCell"/>
</dbReference>
<accession>A0A0X8FEJ3</accession>
<keyword evidence="14" id="KW-1185">Reference proteome</keyword>
<dbReference type="EMBL" id="JAOTML010000001">
    <property type="protein sequence ID" value="MCY3052491.1"/>
    <property type="molecule type" value="Genomic_DNA"/>
</dbReference>
<name>A0A0X8FEJ3_9LACT</name>
<dbReference type="EMBL" id="CP065662">
    <property type="protein sequence ID" value="QPS00810.1"/>
    <property type="molecule type" value="Genomic_DNA"/>
</dbReference>
<keyword evidence="5 8" id="KW-0812">Transmembrane</keyword>